<dbReference type="STRING" id="572544.Ilyop_1456"/>
<dbReference type="AlphaFoldDB" id="E3HAP9"/>
<reference evidence="1 2" key="1">
    <citation type="journal article" date="2010" name="Stand. Genomic Sci.">
        <title>Complete genome sequence of Ilyobacter polytropus type strain (CuHbu1).</title>
        <authorList>
            <person name="Sikorski J."/>
            <person name="Chertkov O."/>
            <person name="Lapidus A."/>
            <person name="Nolan M."/>
            <person name="Lucas S."/>
            <person name="Del Rio T.G."/>
            <person name="Tice H."/>
            <person name="Cheng J.F."/>
            <person name="Tapia R."/>
            <person name="Han C."/>
            <person name="Goodwin L."/>
            <person name="Pitluck S."/>
            <person name="Liolios K."/>
            <person name="Ivanova N."/>
            <person name="Mavromatis K."/>
            <person name="Mikhailova N."/>
            <person name="Pati A."/>
            <person name="Chen A."/>
            <person name="Palaniappan K."/>
            <person name="Land M."/>
            <person name="Hauser L."/>
            <person name="Chang Y.J."/>
            <person name="Jeffries C.D."/>
            <person name="Brambilla E."/>
            <person name="Yasawong M."/>
            <person name="Rohde M."/>
            <person name="Pukall R."/>
            <person name="Spring S."/>
            <person name="Goker M."/>
            <person name="Woyke T."/>
            <person name="Bristow J."/>
            <person name="Eisen J.A."/>
            <person name="Markowitz V."/>
            <person name="Hugenholtz P."/>
            <person name="Kyrpides N.C."/>
            <person name="Klenk H.P."/>
        </authorList>
    </citation>
    <scope>NUCLEOTIDE SEQUENCE [LARGE SCALE GENOMIC DNA]</scope>
    <source>
        <strain evidence="2">ATCC 51220 / DSM 2926 / LMG 16218 / CuHBu1</strain>
    </source>
</reference>
<keyword evidence="2" id="KW-1185">Reference proteome</keyword>
<organism evidence="1 2">
    <name type="scientific">Ilyobacter polytropus (strain ATCC 51220 / DSM 2926 / LMG 16218 / CuHBu1)</name>
    <dbReference type="NCBI Taxonomy" id="572544"/>
    <lineage>
        <taxon>Bacteria</taxon>
        <taxon>Fusobacteriati</taxon>
        <taxon>Fusobacteriota</taxon>
        <taxon>Fusobacteriia</taxon>
        <taxon>Fusobacteriales</taxon>
        <taxon>Fusobacteriaceae</taxon>
        <taxon>Ilyobacter</taxon>
    </lineage>
</organism>
<accession>E3HAP9</accession>
<dbReference type="EMBL" id="CP002281">
    <property type="protein sequence ID" value="ADO83236.1"/>
    <property type="molecule type" value="Genomic_DNA"/>
</dbReference>
<dbReference type="KEGG" id="ipo:Ilyop_1456"/>
<protein>
    <submittedName>
        <fullName evidence="1">Uncharacterized protein</fullName>
    </submittedName>
</protein>
<dbReference type="RefSeq" id="WP_013387903.1">
    <property type="nucleotide sequence ID" value="NC_014632.1"/>
</dbReference>
<evidence type="ECO:0000313" key="1">
    <source>
        <dbReference type="EMBL" id="ADO83236.1"/>
    </source>
</evidence>
<sequence length="54" mass="6527">MSVTKDEFKEMFEKSKVKFKGMLGKRKKSNSKDKQLKVKKRELKEKPDYEVFLQ</sequence>
<proteinExistence type="predicted"/>
<gene>
    <name evidence="1" type="ordered locus">Ilyop_1456</name>
</gene>
<dbReference type="Proteomes" id="UP000006875">
    <property type="component" value="Chromosome"/>
</dbReference>
<dbReference type="HOGENOM" id="CLU_3044221_0_0_0"/>
<evidence type="ECO:0000313" key="2">
    <source>
        <dbReference type="Proteomes" id="UP000006875"/>
    </source>
</evidence>
<name>E3HAP9_ILYPC</name>